<evidence type="ECO:0008006" key="3">
    <source>
        <dbReference type="Google" id="ProtNLM"/>
    </source>
</evidence>
<protein>
    <recommendedName>
        <fullName evidence="3">RiboL-PSP-HEPN domain-containing protein</fullName>
    </recommendedName>
</protein>
<gene>
    <name evidence="1" type="ORF">GCM10010529_15500</name>
</gene>
<evidence type="ECO:0000313" key="2">
    <source>
        <dbReference type="Proteomes" id="UP001500236"/>
    </source>
</evidence>
<organism evidence="1 2">
    <name type="scientific">Nesterenkonia aethiopica</name>
    <dbReference type="NCBI Taxonomy" id="269144"/>
    <lineage>
        <taxon>Bacteria</taxon>
        <taxon>Bacillati</taxon>
        <taxon>Actinomycetota</taxon>
        <taxon>Actinomycetes</taxon>
        <taxon>Micrococcales</taxon>
        <taxon>Micrococcaceae</taxon>
        <taxon>Nesterenkonia</taxon>
    </lineage>
</organism>
<name>A0ABP6M047_9MICC</name>
<accession>A0ABP6M047</accession>
<keyword evidence="2" id="KW-1185">Reference proteome</keyword>
<evidence type="ECO:0000313" key="1">
    <source>
        <dbReference type="EMBL" id="GAA3063152.1"/>
    </source>
</evidence>
<sequence>MRGDQEQAFEESCRSAIERLSEAVDLVLIHNERAVRGDQPRRVLNPMIVLLAFSALERQLVDLHHLGRGRHWHGPGTARTPHGRSVFAAEGDDGWRAILAGLTRSRLPEELRVKVFSGWRGRSPQGPRLVTGALGADGSPGDLDEELRRWRTTRNGIAHHCLPQQMAHDDHVVPLSDAATERTTTIQAGAARACLATMVQLVDQITVHVAAAADFPADAVPRPPGWWFADDPPQRVRGVRDPGRLWGPHDLPRGLVHQLGR</sequence>
<reference evidence="2" key="1">
    <citation type="journal article" date="2019" name="Int. J. Syst. Evol. Microbiol.">
        <title>The Global Catalogue of Microorganisms (GCM) 10K type strain sequencing project: providing services to taxonomists for standard genome sequencing and annotation.</title>
        <authorList>
            <consortium name="The Broad Institute Genomics Platform"/>
            <consortium name="The Broad Institute Genome Sequencing Center for Infectious Disease"/>
            <person name="Wu L."/>
            <person name="Ma J."/>
        </authorList>
    </citation>
    <scope>NUCLEOTIDE SEQUENCE [LARGE SCALE GENOMIC DNA]</scope>
    <source>
        <strain evidence="2">JCM 14309</strain>
    </source>
</reference>
<dbReference type="EMBL" id="BAAAVT010000008">
    <property type="protein sequence ID" value="GAA3063152.1"/>
    <property type="molecule type" value="Genomic_DNA"/>
</dbReference>
<proteinExistence type="predicted"/>
<comment type="caution">
    <text evidence="1">The sequence shown here is derived from an EMBL/GenBank/DDBJ whole genome shotgun (WGS) entry which is preliminary data.</text>
</comment>
<dbReference type="Proteomes" id="UP001500236">
    <property type="component" value="Unassembled WGS sequence"/>
</dbReference>